<dbReference type="Pfam" id="PF01055">
    <property type="entry name" value="Glyco_hydro_31_2nd"/>
    <property type="match status" value="1"/>
</dbReference>
<keyword evidence="2 5" id="KW-0378">Hydrolase</keyword>
<dbReference type="PANTHER" id="PTHR43863">
    <property type="entry name" value="HYDROLASE, PUTATIVE (AFU_ORTHOLOGUE AFUA_1G03140)-RELATED"/>
    <property type="match status" value="1"/>
</dbReference>
<proteinExistence type="inferred from homology"/>
<evidence type="ECO:0000256" key="1">
    <source>
        <dbReference type="ARBA" id="ARBA00007806"/>
    </source>
</evidence>
<dbReference type="Gene3D" id="2.60.40.1760">
    <property type="entry name" value="glycosyl hydrolase (family 31)"/>
    <property type="match status" value="1"/>
</dbReference>
<dbReference type="SUPFAM" id="SSF74650">
    <property type="entry name" value="Galactose mutarotase-like"/>
    <property type="match status" value="1"/>
</dbReference>
<dbReference type="CDD" id="cd14752">
    <property type="entry name" value="GH31_N"/>
    <property type="match status" value="1"/>
</dbReference>
<reference evidence="5" key="1">
    <citation type="journal article" date="2020" name="mSystems">
        <title>Genome- and Community-Level Interaction Insights into Carbon Utilization and Element Cycling Functions of Hydrothermarchaeota in Hydrothermal Sediment.</title>
        <authorList>
            <person name="Zhou Z."/>
            <person name="Liu Y."/>
            <person name="Xu W."/>
            <person name="Pan J."/>
            <person name="Luo Z.H."/>
            <person name="Li M."/>
        </authorList>
    </citation>
    <scope>NUCLEOTIDE SEQUENCE [LARGE SCALE GENOMIC DNA]</scope>
    <source>
        <strain evidence="5">SpSt-1121</strain>
    </source>
</reference>
<dbReference type="AlphaFoldDB" id="A0A7C5XKG5"/>
<dbReference type="InterPro" id="IPR011013">
    <property type="entry name" value="Gal_mutarotase_sf_dom"/>
</dbReference>
<dbReference type="SUPFAM" id="SSF51011">
    <property type="entry name" value="Glycosyl hydrolase domain"/>
    <property type="match status" value="1"/>
</dbReference>
<dbReference type="GO" id="GO:0030246">
    <property type="term" value="F:carbohydrate binding"/>
    <property type="evidence" value="ECO:0007669"/>
    <property type="project" value="InterPro"/>
</dbReference>
<accession>A0A7C5XKG5</accession>
<dbReference type="InterPro" id="IPR048395">
    <property type="entry name" value="Glyco_hydro_31_C"/>
</dbReference>
<dbReference type="InterPro" id="IPR000322">
    <property type="entry name" value="Glyco_hydro_31_TIM"/>
</dbReference>
<name>A0A7C5XKG5_9CREN</name>
<dbReference type="GO" id="GO:0005975">
    <property type="term" value="P:carbohydrate metabolic process"/>
    <property type="evidence" value="ECO:0007669"/>
    <property type="project" value="InterPro"/>
</dbReference>
<dbReference type="SUPFAM" id="SSF51445">
    <property type="entry name" value="(Trans)glycosidases"/>
    <property type="match status" value="1"/>
</dbReference>
<evidence type="ECO:0000313" key="5">
    <source>
        <dbReference type="EMBL" id="HHP81742.1"/>
    </source>
</evidence>
<gene>
    <name evidence="5" type="ORF">ENM84_03665</name>
</gene>
<feature type="domain" description="Glycoside hydrolase family 31 TIM barrel" evidence="3">
    <location>
        <begin position="237"/>
        <end position="581"/>
    </location>
</feature>
<evidence type="ECO:0000259" key="3">
    <source>
        <dbReference type="Pfam" id="PF01055"/>
    </source>
</evidence>
<comment type="caution">
    <text evidence="5">The sequence shown here is derived from an EMBL/GenBank/DDBJ whole genome shotgun (WGS) entry which is preliminary data.</text>
</comment>
<dbReference type="EMBL" id="DRZI01000155">
    <property type="protein sequence ID" value="HHP81742.1"/>
    <property type="molecule type" value="Genomic_DNA"/>
</dbReference>
<dbReference type="PANTHER" id="PTHR43863:SF2">
    <property type="entry name" value="MALTASE-GLUCOAMYLASE"/>
    <property type="match status" value="1"/>
</dbReference>
<feature type="domain" description="Glycosyl hydrolase family 31 C-terminal" evidence="4">
    <location>
        <begin position="591"/>
        <end position="674"/>
    </location>
</feature>
<dbReference type="InterPro" id="IPR051816">
    <property type="entry name" value="Glycosyl_Hydrolase_31"/>
</dbReference>
<dbReference type="Gene3D" id="2.60.40.1180">
    <property type="entry name" value="Golgi alpha-mannosidase II"/>
    <property type="match status" value="1"/>
</dbReference>
<dbReference type="GO" id="GO:0004553">
    <property type="term" value="F:hydrolase activity, hydrolyzing O-glycosyl compounds"/>
    <property type="evidence" value="ECO:0007669"/>
    <property type="project" value="InterPro"/>
</dbReference>
<organism evidence="5">
    <name type="scientific">Ignisphaera aggregans</name>
    <dbReference type="NCBI Taxonomy" id="334771"/>
    <lineage>
        <taxon>Archaea</taxon>
        <taxon>Thermoproteota</taxon>
        <taxon>Thermoprotei</taxon>
        <taxon>Desulfurococcales</taxon>
        <taxon>Desulfurococcaceae</taxon>
        <taxon>Ignisphaera</taxon>
    </lineage>
</organism>
<dbReference type="Pfam" id="PF21365">
    <property type="entry name" value="Glyco_hydro_31_3rd"/>
    <property type="match status" value="1"/>
</dbReference>
<comment type="similarity">
    <text evidence="1 2">Belongs to the glycosyl hydrolase 31 family.</text>
</comment>
<evidence type="ECO:0000256" key="2">
    <source>
        <dbReference type="RuleBase" id="RU361185"/>
    </source>
</evidence>
<keyword evidence="2" id="KW-0326">Glycosidase</keyword>
<dbReference type="Gene3D" id="3.20.20.80">
    <property type="entry name" value="Glycosidases"/>
    <property type="match status" value="1"/>
</dbReference>
<dbReference type="CDD" id="cd06591">
    <property type="entry name" value="GH31_xylosidase_XylS"/>
    <property type="match status" value="1"/>
</dbReference>
<sequence>MLSVFTPYLCQENDSAIFCSGSGEIIRIDPIAENVLRFRSSFSGKIFDEDWTLIKPQQKPFVNIAIDRAKAMVKCGNIAAMVSIDGVVKYYNDRGDVLFEELWIDYRVNNANLLKARNYRHVYGDLYRVELYFKARDNEYIYGMGQYAIGYLNLKGCSLELAHRNTQVSIPFALFARPDEKIFYGFVWNNPCIGRAEFAKNWTMFSCEASKQIDYLVIYGKTPDDVVKRYIELYGKPPILPEWAFGFWQSKLRYRTQEEVLSIAREYKRRGLPLSIIVIDFFHWTNQGDWKFDSRYWPNPKEMVEELEKLGVKVMVSIWPTVDVASENYAEMVRRGLLVKTEKGVPILQTFRGLTTYVDFTNPEARRFVWEKVKENYYKYGIKLFWLDEAEPEFGWGYGYFNILPYHYDNVRYYLGNSVEVGNIYPFYYAKAFYDGLMSEDEKDSVLLIRAAWLGSQRFPIVMWSGDIPSTFESLKKQVKAGLNTSLAGVIYWTTDIGGFYGGDPEDPEFRELIVRWFQFGVFCPIFRLHGYRKPYLKDPLTCDVYELTGGPNEVWSFGDEAYRIIRGLLFLREMLKPYIVEQARKASFEGIPIIRPLFFDYPDDLETYKVEDEYMFGSEILVAPVVEKEAKSRHIYLPKEEKWIDVNNGKEYNGGQWIEYKVSLETIPVFTKNPNIYKIFEQWRNYIKTL</sequence>
<protein>
    <submittedName>
        <fullName evidence="5">Glycoside hydrolase family 31 protein</fullName>
    </submittedName>
</protein>
<dbReference type="InterPro" id="IPR013780">
    <property type="entry name" value="Glyco_hydro_b"/>
</dbReference>
<evidence type="ECO:0000259" key="4">
    <source>
        <dbReference type="Pfam" id="PF21365"/>
    </source>
</evidence>
<dbReference type="InterPro" id="IPR017853">
    <property type="entry name" value="GH"/>
</dbReference>